<dbReference type="Proteomes" id="UP000199501">
    <property type="component" value="Unassembled WGS sequence"/>
</dbReference>
<reference evidence="3" key="1">
    <citation type="submission" date="2016-10" db="EMBL/GenBank/DDBJ databases">
        <authorList>
            <person name="Varghese N."/>
            <person name="Submissions S."/>
        </authorList>
    </citation>
    <scope>NUCLEOTIDE SEQUENCE [LARGE SCALE GENOMIC DNA]</scope>
    <source>
        <strain evidence="3">IBRC-M 10403</strain>
    </source>
</reference>
<dbReference type="EMBL" id="FMZZ01000004">
    <property type="protein sequence ID" value="SDC73927.1"/>
    <property type="molecule type" value="Genomic_DNA"/>
</dbReference>
<proteinExistence type="predicted"/>
<dbReference type="AlphaFoldDB" id="A0A1G6P3C8"/>
<name>A0A1G6P3C8_9PSEU</name>
<accession>A0A1G6P3C8</accession>
<keyword evidence="3" id="KW-1185">Reference proteome</keyword>
<dbReference type="STRING" id="1271860.SAMN05216174_10467"/>
<protein>
    <submittedName>
        <fullName evidence="2">Uncharacterized protein</fullName>
    </submittedName>
</protein>
<organism evidence="2 3">
    <name type="scientific">Actinokineospora iranica</name>
    <dbReference type="NCBI Taxonomy" id="1271860"/>
    <lineage>
        <taxon>Bacteria</taxon>
        <taxon>Bacillati</taxon>
        <taxon>Actinomycetota</taxon>
        <taxon>Actinomycetes</taxon>
        <taxon>Pseudonocardiales</taxon>
        <taxon>Pseudonocardiaceae</taxon>
        <taxon>Actinokineospora</taxon>
    </lineage>
</organism>
<dbReference type="RefSeq" id="WP_091449758.1">
    <property type="nucleotide sequence ID" value="NZ_FMZZ01000004.1"/>
</dbReference>
<evidence type="ECO:0000313" key="2">
    <source>
        <dbReference type="EMBL" id="SDC73927.1"/>
    </source>
</evidence>
<feature type="region of interest" description="Disordered" evidence="1">
    <location>
        <begin position="76"/>
        <end position="99"/>
    </location>
</feature>
<sequence length="99" mass="10650">MNAGGLRGIRAVIVAADSTVGLVAQSIDDLAAHLPPQHAPRMCPLCSTERWPCVRFRDAAHHVRAAGIDIGELVPRDLHRHLQPPQPSPQAHQTALPPP</sequence>
<gene>
    <name evidence="2" type="ORF">SAMN05216174_10467</name>
</gene>
<evidence type="ECO:0000313" key="3">
    <source>
        <dbReference type="Proteomes" id="UP000199501"/>
    </source>
</evidence>
<evidence type="ECO:0000256" key="1">
    <source>
        <dbReference type="SAM" id="MobiDB-lite"/>
    </source>
</evidence>
<dbReference type="OrthoDB" id="3636019at2"/>